<evidence type="ECO:0000256" key="5">
    <source>
        <dbReference type="ARBA" id="ARBA00022777"/>
    </source>
</evidence>
<dbReference type="Proteomes" id="UP001171945">
    <property type="component" value="Unassembled WGS sequence"/>
</dbReference>
<keyword evidence="2 8" id="KW-0808">Transferase</keyword>
<sequence>MSVYTLVERHQLEDFLRHYNLGDLVAYQGICAGIENTNYFVTTSVGEFVLTLFEYLGDEELPYFLELMAYLAEHDIPSAHPLADNEWHYLRQLNGKPAALVKRLRGKDVEEPNLVQCHAVGYSLGRLHTVSKDFSYHRPNERGPHWWKITAKRVLPFMDADDALLLKAELDFQANYQNITLPTGVIHADLFRDNALFEGDTLSGIIDLYYACNDVFIYDIAITVNDWCRLPNARLDEKRVQALFDGYLENRPLTPLEYDTWPVILRAAALRFWLSRLQDQHFPRPGEITHIKEPAVFRNLLKTHIEKTSKITDNST</sequence>
<dbReference type="PANTHER" id="PTHR21064:SF6">
    <property type="entry name" value="AMINOGLYCOSIDE PHOSPHOTRANSFERASE DOMAIN-CONTAINING PROTEIN"/>
    <property type="match status" value="1"/>
</dbReference>
<dbReference type="SUPFAM" id="SSF56112">
    <property type="entry name" value="Protein kinase-like (PK-like)"/>
    <property type="match status" value="1"/>
</dbReference>
<proteinExistence type="inferred from homology"/>
<comment type="similarity">
    <text evidence="7 8">Belongs to the pseudomonas-type ThrB family.</text>
</comment>
<evidence type="ECO:0000259" key="10">
    <source>
        <dbReference type="Pfam" id="PF01636"/>
    </source>
</evidence>
<keyword evidence="4 8" id="KW-0547">Nucleotide-binding</keyword>
<dbReference type="EC" id="2.7.1.39" evidence="8 9"/>
<gene>
    <name evidence="8" type="primary">thrB</name>
    <name evidence="11" type="ORF">QUF54_03460</name>
</gene>
<evidence type="ECO:0000256" key="8">
    <source>
        <dbReference type="HAMAP-Rule" id="MF_00301"/>
    </source>
</evidence>
<dbReference type="Pfam" id="PF01636">
    <property type="entry name" value="APH"/>
    <property type="match status" value="1"/>
</dbReference>
<dbReference type="Gene3D" id="3.90.1200.10">
    <property type="match status" value="1"/>
</dbReference>
<dbReference type="InterPro" id="IPR005280">
    <property type="entry name" value="Homoserine_kinase_II"/>
</dbReference>
<dbReference type="PANTHER" id="PTHR21064">
    <property type="entry name" value="AMINOGLYCOSIDE PHOSPHOTRANSFERASE DOMAIN-CONTAINING PROTEIN-RELATED"/>
    <property type="match status" value="1"/>
</dbReference>
<name>A0ABT7VRU3_9GAMM</name>
<evidence type="ECO:0000256" key="2">
    <source>
        <dbReference type="ARBA" id="ARBA00022679"/>
    </source>
</evidence>
<dbReference type="InterPro" id="IPR002575">
    <property type="entry name" value="Aminoglycoside_PTrfase"/>
</dbReference>
<evidence type="ECO:0000256" key="1">
    <source>
        <dbReference type="ARBA" id="ARBA00022605"/>
    </source>
</evidence>
<comment type="catalytic activity">
    <reaction evidence="8">
        <text>L-homoserine + ATP = O-phospho-L-homoserine + ADP + H(+)</text>
        <dbReference type="Rhea" id="RHEA:13985"/>
        <dbReference type="ChEBI" id="CHEBI:15378"/>
        <dbReference type="ChEBI" id="CHEBI:30616"/>
        <dbReference type="ChEBI" id="CHEBI:57476"/>
        <dbReference type="ChEBI" id="CHEBI:57590"/>
        <dbReference type="ChEBI" id="CHEBI:456216"/>
        <dbReference type="EC" id="2.7.1.39"/>
    </reaction>
</comment>
<keyword evidence="5 8" id="KW-0418">Kinase</keyword>
<dbReference type="CDD" id="cd05153">
    <property type="entry name" value="HomoserineK_II"/>
    <property type="match status" value="1"/>
</dbReference>
<protein>
    <recommendedName>
        <fullName evidence="8 9">Homoserine kinase</fullName>
        <shortName evidence="8">HK</shortName>
        <shortName evidence="8">HSK</shortName>
        <ecNumber evidence="8 9">2.7.1.39</ecNumber>
    </recommendedName>
</protein>
<dbReference type="NCBIfam" id="NF003558">
    <property type="entry name" value="PRK05231.1"/>
    <property type="match status" value="1"/>
</dbReference>
<organism evidence="11 12">
    <name type="scientific">Candidatus Marithioploca araucensis</name>
    <dbReference type="NCBI Taxonomy" id="70273"/>
    <lineage>
        <taxon>Bacteria</taxon>
        <taxon>Pseudomonadati</taxon>
        <taxon>Pseudomonadota</taxon>
        <taxon>Gammaproteobacteria</taxon>
        <taxon>Thiotrichales</taxon>
        <taxon>Thiotrichaceae</taxon>
        <taxon>Candidatus Marithioploca</taxon>
    </lineage>
</organism>
<keyword evidence="6 8" id="KW-0067">ATP-binding</keyword>
<evidence type="ECO:0000256" key="7">
    <source>
        <dbReference type="ARBA" id="ARBA00038240"/>
    </source>
</evidence>
<keyword evidence="1 8" id="KW-0028">Amino-acid biosynthesis</keyword>
<comment type="caution">
    <text evidence="11">The sequence shown here is derived from an EMBL/GenBank/DDBJ whole genome shotgun (WGS) entry which is preliminary data.</text>
</comment>
<keyword evidence="12" id="KW-1185">Reference proteome</keyword>
<dbReference type="EMBL" id="JAUCGM010000135">
    <property type="protein sequence ID" value="MDM8562390.1"/>
    <property type="molecule type" value="Genomic_DNA"/>
</dbReference>
<dbReference type="NCBIfam" id="TIGR00938">
    <property type="entry name" value="thrB_alt"/>
    <property type="match status" value="1"/>
</dbReference>
<evidence type="ECO:0000256" key="3">
    <source>
        <dbReference type="ARBA" id="ARBA00022697"/>
    </source>
</evidence>
<evidence type="ECO:0000256" key="6">
    <source>
        <dbReference type="ARBA" id="ARBA00022840"/>
    </source>
</evidence>
<keyword evidence="3 8" id="KW-0791">Threonine biosynthesis</keyword>
<evidence type="ECO:0000256" key="9">
    <source>
        <dbReference type="NCBIfam" id="TIGR00938"/>
    </source>
</evidence>
<evidence type="ECO:0000313" key="11">
    <source>
        <dbReference type="EMBL" id="MDM8562390.1"/>
    </source>
</evidence>
<evidence type="ECO:0000313" key="12">
    <source>
        <dbReference type="Proteomes" id="UP001171945"/>
    </source>
</evidence>
<comment type="pathway">
    <text evidence="8">Amino-acid biosynthesis; L-threonine biosynthesis; L-threonine from L-aspartate: step 4/5.</text>
</comment>
<dbReference type="GO" id="GO:0004413">
    <property type="term" value="F:homoserine kinase activity"/>
    <property type="evidence" value="ECO:0007669"/>
    <property type="project" value="UniProtKB-EC"/>
</dbReference>
<dbReference type="Gene3D" id="3.30.200.20">
    <property type="entry name" value="Phosphorylase Kinase, domain 1"/>
    <property type="match status" value="1"/>
</dbReference>
<dbReference type="InterPro" id="IPR050249">
    <property type="entry name" value="Pseudomonas-type_ThrB"/>
</dbReference>
<dbReference type="HAMAP" id="MF_00301">
    <property type="entry name" value="Homoser_kinase_2"/>
    <property type="match status" value="1"/>
</dbReference>
<evidence type="ECO:0000256" key="4">
    <source>
        <dbReference type="ARBA" id="ARBA00022741"/>
    </source>
</evidence>
<reference evidence="11" key="1">
    <citation type="submission" date="2023-06" db="EMBL/GenBank/DDBJ databases">
        <title>Uncultivated large filamentous bacteria from sulfidic sediments reveal new species and different genomic features in energy metabolism and defense.</title>
        <authorList>
            <person name="Fonseca A."/>
        </authorList>
    </citation>
    <scope>NUCLEOTIDE SEQUENCE</scope>
    <source>
        <strain evidence="11">HSG4</strain>
    </source>
</reference>
<feature type="domain" description="Aminoglycoside phosphotransferase" evidence="10">
    <location>
        <begin position="29"/>
        <end position="249"/>
    </location>
</feature>
<dbReference type="InterPro" id="IPR011009">
    <property type="entry name" value="Kinase-like_dom_sf"/>
</dbReference>
<accession>A0ABT7VRU3</accession>